<organism evidence="1">
    <name type="scientific">Mesocestoides corti</name>
    <name type="common">Flatworm</name>
    <dbReference type="NCBI Taxonomy" id="53468"/>
    <lineage>
        <taxon>Eukaryota</taxon>
        <taxon>Metazoa</taxon>
        <taxon>Spiralia</taxon>
        <taxon>Lophotrochozoa</taxon>
        <taxon>Platyhelminthes</taxon>
        <taxon>Cestoda</taxon>
        <taxon>Eucestoda</taxon>
        <taxon>Cyclophyllidea</taxon>
        <taxon>Mesocestoididae</taxon>
        <taxon>Mesocestoides</taxon>
    </lineage>
</organism>
<dbReference type="WBParaSite" id="MCU_009708-RA">
    <property type="protein sequence ID" value="MCU_009708-RA"/>
    <property type="gene ID" value="MCU_009708"/>
</dbReference>
<protein>
    <submittedName>
        <fullName evidence="1">Rad21_Rec8 domain-containing protein</fullName>
    </submittedName>
</protein>
<name>A0A5K3FM59_MESCO</name>
<sequence length="76" mass="8595">GLWLIKQRASQLSQVKVPLLRSLLLSQLELHGFVTDSRLIHAYIAITLVSVTASAEQAKKVSRRHNLLLVYKCQQD</sequence>
<reference evidence="1" key="1">
    <citation type="submission" date="2019-11" db="UniProtKB">
        <authorList>
            <consortium name="WormBaseParasite"/>
        </authorList>
    </citation>
    <scope>IDENTIFICATION</scope>
</reference>
<dbReference type="AlphaFoldDB" id="A0A5K3FM59"/>
<accession>A0A5K3FM59</accession>
<evidence type="ECO:0000313" key="1">
    <source>
        <dbReference type="WBParaSite" id="MCU_009708-RA"/>
    </source>
</evidence>
<proteinExistence type="predicted"/>